<proteinExistence type="predicted"/>
<reference evidence="2 3" key="1">
    <citation type="journal article" date="2015" name="Nature">
        <title>rRNA introns, odd ribosomes, and small enigmatic genomes across a large radiation of phyla.</title>
        <authorList>
            <person name="Brown C.T."/>
            <person name="Hug L.A."/>
            <person name="Thomas B.C."/>
            <person name="Sharon I."/>
            <person name="Castelle C.J."/>
            <person name="Singh A."/>
            <person name="Wilkins M.J."/>
            <person name="Williams K.H."/>
            <person name="Banfield J.F."/>
        </authorList>
    </citation>
    <scope>NUCLEOTIDE SEQUENCE [LARGE SCALE GENOMIC DNA]</scope>
</reference>
<name>A0A0G1Y3Q3_9BACT</name>
<dbReference type="Proteomes" id="UP000033852">
    <property type="component" value="Unassembled WGS sequence"/>
</dbReference>
<evidence type="ECO:0000313" key="2">
    <source>
        <dbReference type="EMBL" id="KKW37795.1"/>
    </source>
</evidence>
<feature type="region of interest" description="Disordered" evidence="1">
    <location>
        <begin position="1"/>
        <end position="41"/>
    </location>
</feature>
<comment type="caution">
    <text evidence="2">The sequence shown here is derived from an EMBL/GenBank/DDBJ whole genome shotgun (WGS) entry which is preliminary data.</text>
</comment>
<evidence type="ECO:0000256" key="1">
    <source>
        <dbReference type="SAM" id="MobiDB-lite"/>
    </source>
</evidence>
<dbReference type="STRING" id="1618607.UY86_C0003G0017"/>
<accession>A0A0G1Y3Q3</accession>
<dbReference type="AlphaFoldDB" id="A0A0G1Y3Q3"/>
<sequence>MGTMYDEFAEEFMQGEPEDTDIETGEDGDEEEEEGVDEEEI</sequence>
<feature type="compositionally biased region" description="Acidic residues" evidence="1">
    <location>
        <begin position="16"/>
        <end position="41"/>
    </location>
</feature>
<protein>
    <submittedName>
        <fullName evidence="2">Uncharacterized protein</fullName>
    </submittedName>
</protein>
<gene>
    <name evidence="2" type="ORF">UY86_C0003G0017</name>
</gene>
<dbReference type="EMBL" id="LCRR01000003">
    <property type="protein sequence ID" value="KKW37795.1"/>
    <property type="molecule type" value="Genomic_DNA"/>
</dbReference>
<organism evidence="2 3">
    <name type="scientific">Candidatus Adlerbacteria bacterium GW2011_GWB1_54_7</name>
    <dbReference type="NCBI Taxonomy" id="1618607"/>
    <lineage>
        <taxon>Bacteria</taxon>
        <taxon>Candidatus Adleribacteriota</taxon>
    </lineage>
</organism>
<evidence type="ECO:0000313" key="3">
    <source>
        <dbReference type="Proteomes" id="UP000033852"/>
    </source>
</evidence>